<evidence type="ECO:0000256" key="1">
    <source>
        <dbReference type="SAM" id="Phobius"/>
    </source>
</evidence>
<keyword evidence="2" id="KW-0732">Signal</keyword>
<accession>A0A8D9F1Z8</accession>
<keyword evidence="1" id="KW-0812">Transmembrane</keyword>
<dbReference type="Gene3D" id="2.10.90.10">
    <property type="entry name" value="Cystine-knot cytokines"/>
    <property type="match status" value="1"/>
</dbReference>
<evidence type="ECO:0000259" key="3">
    <source>
        <dbReference type="Pfam" id="PF16077"/>
    </source>
</evidence>
<protein>
    <recommendedName>
        <fullName evidence="3">Spaetzle domain-containing protein</fullName>
    </recommendedName>
</protein>
<keyword evidence="1" id="KW-0472">Membrane</keyword>
<organism evidence="4">
    <name type="scientific">Cacopsylla melanoneura</name>
    <dbReference type="NCBI Taxonomy" id="428564"/>
    <lineage>
        <taxon>Eukaryota</taxon>
        <taxon>Metazoa</taxon>
        <taxon>Ecdysozoa</taxon>
        <taxon>Arthropoda</taxon>
        <taxon>Hexapoda</taxon>
        <taxon>Insecta</taxon>
        <taxon>Pterygota</taxon>
        <taxon>Neoptera</taxon>
        <taxon>Paraneoptera</taxon>
        <taxon>Hemiptera</taxon>
        <taxon>Sternorrhyncha</taxon>
        <taxon>Psylloidea</taxon>
        <taxon>Psyllidae</taxon>
        <taxon>Psyllinae</taxon>
        <taxon>Cacopsylla</taxon>
    </lineage>
</organism>
<evidence type="ECO:0000313" key="4">
    <source>
        <dbReference type="EMBL" id="CAG6774748.1"/>
    </source>
</evidence>
<feature type="domain" description="Spaetzle" evidence="3">
    <location>
        <begin position="76"/>
        <end position="178"/>
    </location>
</feature>
<proteinExistence type="predicted"/>
<feature type="transmembrane region" description="Helical" evidence="1">
    <location>
        <begin position="234"/>
        <end position="256"/>
    </location>
</feature>
<name>A0A8D9F1Z8_9HEMI</name>
<dbReference type="AlphaFoldDB" id="A0A8D9F1Z8"/>
<dbReference type="SUPFAM" id="SSF57501">
    <property type="entry name" value="Cystine-knot cytokines"/>
    <property type="match status" value="1"/>
</dbReference>
<dbReference type="InterPro" id="IPR032104">
    <property type="entry name" value="Spaetzle"/>
</dbReference>
<keyword evidence="1" id="KW-1133">Transmembrane helix</keyword>
<evidence type="ECO:0000256" key="2">
    <source>
        <dbReference type="SAM" id="SignalP"/>
    </source>
</evidence>
<dbReference type="InterPro" id="IPR029034">
    <property type="entry name" value="Cystine-knot_cytokine"/>
</dbReference>
<feature type="chain" id="PRO_5034037242" description="Spaetzle domain-containing protein" evidence="2">
    <location>
        <begin position="21"/>
        <end position="291"/>
    </location>
</feature>
<feature type="signal peptide" evidence="2">
    <location>
        <begin position="1"/>
        <end position="20"/>
    </location>
</feature>
<dbReference type="Pfam" id="PF16077">
    <property type="entry name" value="Spaetzle"/>
    <property type="match status" value="1"/>
</dbReference>
<dbReference type="EMBL" id="HBUF01595794">
    <property type="protein sequence ID" value="CAG6774748.1"/>
    <property type="molecule type" value="Transcribed_RNA"/>
</dbReference>
<reference evidence="4" key="1">
    <citation type="submission" date="2021-05" db="EMBL/GenBank/DDBJ databases">
        <authorList>
            <person name="Alioto T."/>
            <person name="Alioto T."/>
            <person name="Gomez Garrido J."/>
        </authorList>
    </citation>
    <scope>NUCLEOTIDE SEQUENCE</scope>
</reference>
<sequence>MFHIRNFIFLLLHLTCFVYSTIGVGKYNGLLNTKISKEDLNEIFEVEFGKNYQLLDYSHDASSLDHRKLSRGDKEDLCSSYTKCIFPSMVLIKDGGKPIFIVDENKGGVATNCTGGFLVEICSSKPGAYCKHNESFPPNLTLKCEQKHIKMKMNAYDEDRQELVHGLFPVPCCCQCVVTKEHSDDSSPTLRDVDTTKTTPDILDVGFKLKVVVYGNSTTNSATSDDAFDFTACFLIIVLSMLFICLMALLIIRLCYSKLSYTPQMGFSYFGSIRRGYEGEILMEIDEEEGR</sequence>